<dbReference type="AlphaFoldDB" id="A0A3E4R8U6"/>
<reference evidence="2 3" key="1">
    <citation type="submission" date="2018-08" db="EMBL/GenBank/DDBJ databases">
        <title>A genome reference for cultivated species of the human gut microbiota.</title>
        <authorList>
            <person name="Zou Y."/>
            <person name="Xue W."/>
            <person name="Luo G."/>
        </authorList>
    </citation>
    <scope>NUCLEOTIDE SEQUENCE [LARGE SCALE GENOMIC DNA]</scope>
    <source>
        <strain evidence="2 3">TF08-13</strain>
    </source>
</reference>
<comment type="caution">
    <text evidence="2">The sequence shown here is derived from an EMBL/GenBank/DDBJ whole genome shotgun (WGS) entry which is preliminary data.</text>
</comment>
<feature type="transmembrane region" description="Helical" evidence="1">
    <location>
        <begin position="131"/>
        <end position="150"/>
    </location>
</feature>
<feature type="transmembrane region" description="Helical" evidence="1">
    <location>
        <begin position="278"/>
        <end position="297"/>
    </location>
</feature>
<name>A0A3E4R8U6_BACUN</name>
<gene>
    <name evidence="2" type="ORF">DXC80_04640</name>
</gene>
<dbReference type="Proteomes" id="UP000260795">
    <property type="component" value="Unassembled WGS sequence"/>
</dbReference>
<protein>
    <submittedName>
        <fullName evidence="2">EpsG family protein</fullName>
    </submittedName>
</protein>
<keyword evidence="1" id="KW-1133">Transmembrane helix</keyword>
<organism evidence="2 3">
    <name type="scientific">Bacteroides uniformis</name>
    <dbReference type="NCBI Taxonomy" id="820"/>
    <lineage>
        <taxon>Bacteria</taxon>
        <taxon>Pseudomonadati</taxon>
        <taxon>Bacteroidota</taxon>
        <taxon>Bacteroidia</taxon>
        <taxon>Bacteroidales</taxon>
        <taxon>Bacteroidaceae</taxon>
        <taxon>Bacteroides</taxon>
    </lineage>
</organism>
<evidence type="ECO:0000313" key="3">
    <source>
        <dbReference type="Proteomes" id="UP000260795"/>
    </source>
</evidence>
<dbReference type="InterPro" id="IPR049458">
    <property type="entry name" value="EpsG-like"/>
</dbReference>
<feature type="transmembrane region" description="Helical" evidence="1">
    <location>
        <begin position="102"/>
        <end position="124"/>
    </location>
</feature>
<sequence>MECLQEIVVKEGLLTVLSLVFIIPFFWLALPQEQQITGLFYYGIIFFSVLLAAFAQPSFGDDIKNIPLCFSFFIIYFVLGFRDVSGVDDPTYQKIFEQVNTYGVKVTFLFTFMEPGYLCLCALVGLFTDNYYIFQALASFIPLFFIYKGFVKYHRLIYMPFAILLLCSSLYFQMLSISLVRIFIAISIVFCYSLDALFTSKPKKYVVTIILSASIHYSALIMLLFTPLCFSRQYLVESWKKYSLFLIVISPIVFFIVFQLAGIVGGRYSIYAEQQGNGTLSLATLDSLPFLFFALCFKHIIPKKELNIYSGALVLLLFSVVSSVLTSFFSFGRVVFYMNLSLWFLLPSIFCFSKKNKIVIAEIVIVYSLLYLDVTQFSQAQNVEHLFPYKNIFFTL</sequence>
<dbReference type="EMBL" id="QSRK01000004">
    <property type="protein sequence ID" value="RGL16455.1"/>
    <property type="molecule type" value="Genomic_DNA"/>
</dbReference>
<feature type="transmembrane region" description="Helical" evidence="1">
    <location>
        <begin position="36"/>
        <end position="54"/>
    </location>
</feature>
<keyword evidence="1" id="KW-0472">Membrane</keyword>
<accession>A0A3E4R8U6</accession>
<feature type="transmembrane region" description="Helical" evidence="1">
    <location>
        <begin position="12"/>
        <end position="30"/>
    </location>
</feature>
<feature type="transmembrane region" description="Helical" evidence="1">
    <location>
        <begin position="242"/>
        <end position="266"/>
    </location>
</feature>
<feature type="transmembrane region" description="Helical" evidence="1">
    <location>
        <begin position="309"/>
        <end position="328"/>
    </location>
</feature>
<dbReference type="Pfam" id="PF14897">
    <property type="entry name" value="EpsG"/>
    <property type="match status" value="1"/>
</dbReference>
<proteinExistence type="predicted"/>
<evidence type="ECO:0000313" key="2">
    <source>
        <dbReference type="EMBL" id="RGL16455.1"/>
    </source>
</evidence>
<feature type="transmembrane region" description="Helical" evidence="1">
    <location>
        <begin position="205"/>
        <end position="230"/>
    </location>
</feature>
<feature type="transmembrane region" description="Helical" evidence="1">
    <location>
        <begin position="66"/>
        <end position="82"/>
    </location>
</feature>
<evidence type="ECO:0000256" key="1">
    <source>
        <dbReference type="SAM" id="Phobius"/>
    </source>
</evidence>
<keyword evidence="1" id="KW-0812">Transmembrane</keyword>
<feature type="transmembrane region" description="Helical" evidence="1">
    <location>
        <begin position="334"/>
        <end position="352"/>
    </location>
</feature>